<dbReference type="Pfam" id="PF20177">
    <property type="entry name" value="DUF6542"/>
    <property type="match status" value="1"/>
</dbReference>
<feature type="compositionally biased region" description="Basic and acidic residues" evidence="1">
    <location>
        <begin position="152"/>
        <end position="170"/>
    </location>
</feature>
<evidence type="ECO:0000259" key="3">
    <source>
        <dbReference type="Pfam" id="PF20177"/>
    </source>
</evidence>
<organism evidence="4 5">
    <name type="scientific">Amycolatopsis pretoriensis</name>
    <dbReference type="NCBI Taxonomy" id="218821"/>
    <lineage>
        <taxon>Bacteria</taxon>
        <taxon>Bacillati</taxon>
        <taxon>Actinomycetota</taxon>
        <taxon>Actinomycetes</taxon>
        <taxon>Pseudonocardiales</taxon>
        <taxon>Pseudonocardiaceae</taxon>
        <taxon>Amycolatopsis</taxon>
    </lineage>
</organism>
<evidence type="ECO:0000256" key="1">
    <source>
        <dbReference type="SAM" id="MobiDB-lite"/>
    </source>
</evidence>
<protein>
    <recommendedName>
        <fullName evidence="3">DUF6542 domain-containing protein</fullName>
    </recommendedName>
</protein>
<sequence length="311" mass="33493">MTAIRDRQSDPDADDVSVPWDERPVAGSRRGLPWWAAVLVGFGLAIVGAVVGKPTQNSIPVIFTVLYIAGAVIAVCAVRRRGIFGPMVMPPLVLAVSVPAVILLTSGSEGDDMLSKALSIGTPLINSFPIMAITTGITLLIGFVRIFRERDPDAPKKAPKGKAADRRRADEDDEKPSTRAAATSAGGRPRPPGSSRTGQTPVPPRRGRDGEPQRRPRPPADGERRTPADGERRTSRGGAPAERDRGARKPPPSGRRTPPPADSDPRRRSGDAPRRRPRPPAEDGRDTPPRRPSGGRGAPPRRNRPWDDEER</sequence>
<name>A0A1H5QP02_9PSEU</name>
<feature type="compositionally biased region" description="Basic and acidic residues" evidence="1">
    <location>
        <begin position="263"/>
        <end position="289"/>
    </location>
</feature>
<feature type="domain" description="DUF6542" evidence="3">
    <location>
        <begin position="31"/>
        <end position="150"/>
    </location>
</feature>
<dbReference type="InterPro" id="IPR046672">
    <property type="entry name" value="DUF6542"/>
</dbReference>
<evidence type="ECO:0000313" key="4">
    <source>
        <dbReference type="EMBL" id="SEF27088.1"/>
    </source>
</evidence>
<feature type="transmembrane region" description="Helical" evidence="2">
    <location>
        <begin position="128"/>
        <end position="147"/>
    </location>
</feature>
<evidence type="ECO:0000256" key="2">
    <source>
        <dbReference type="SAM" id="Phobius"/>
    </source>
</evidence>
<dbReference type="RefSeq" id="WP_086677600.1">
    <property type="nucleotide sequence ID" value="NZ_FNUJ01000003.1"/>
</dbReference>
<feature type="region of interest" description="Disordered" evidence="1">
    <location>
        <begin position="1"/>
        <end position="20"/>
    </location>
</feature>
<dbReference type="EMBL" id="FNUJ01000003">
    <property type="protein sequence ID" value="SEF27088.1"/>
    <property type="molecule type" value="Genomic_DNA"/>
</dbReference>
<proteinExistence type="predicted"/>
<reference evidence="5" key="1">
    <citation type="submission" date="2016-10" db="EMBL/GenBank/DDBJ databases">
        <authorList>
            <person name="Varghese N."/>
            <person name="Submissions S."/>
        </authorList>
    </citation>
    <scope>NUCLEOTIDE SEQUENCE [LARGE SCALE GENOMIC DNA]</scope>
    <source>
        <strain evidence="5">DSM 44654</strain>
    </source>
</reference>
<dbReference type="AlphaFoldDB" id="A0A1H5QP02"/>
<feature type="transmembrane region" description="Helical" evidence="2">
    <location>
        <begin position="90"/>
        <end position="108"/>
    </location>
</feature>
<dbReference type="OrthoDB" id="5192877at2"/>
<feature type="compositionally biased region" description="Basic and acidic residues" evidence="1">
    <location>
        <begin position="206"/>
        <end position="234"/>
    </location>
</feature>
<dbReference type="STRING" id="218821.SAMN05421837_103628"/>
<accession>A0A1H5QP02</accession>
<keyword evidence="5" id="KW-1185">Reference proteome</keyword>
<evidence type="ECO:0000313" key="5">
    <source>
        <dbReference type="Proteomes" id="UP000198878"/>
    </source>
</evidence>
<feature type="transmembrane region" description="Helical" evidence="2">
    <location>
        <begin position="58"/>
        <end position="78"/>
    </location>
</feature>
<feature type="compositionally biased region" description="Basic and acidic residues" evidence="1">
    <location>
        <begin position="1"/>
        <end position="10"/>
    </location>
</feature>
<gene>
    <name evidence="4" type="ORF">SAMN05421837_103628</name>
</gene>
<feature type="region of interest" description="Disordered" evidence="1">
    <location>
        <begin position="152"/>
        <end position="311"/>
    </location>
</feature>
<keyword evidence="2" id="KW-0812">Transmembrane</keyword>
<feature type="compositionally biased region" description="Pro residues" evidence="1">
    <location>
        <begin position="249"/>
        <end position="262"/>
    </location>
</feature>
<feature type="transmembrane region" description="Helical" evidence="2">
    <location>
        <begin position="32"/>
        <end position="52"/>
    </location>
</feature>
<keyword evidence="2" id="KW-0472">Membrane</keyword>
<dbReference type="Proteomes" id="UP000198878">
    <property type="component" value="Unassembled WGS sequence"/>
</dbReference>
<keyword evidence="2" id="KW-1133">Transmembrane helix</keyword>